<dbReference type="PANTHER" id="PTHR12126">
    <property type="entry name" value="NADH-UBIQUINONE OXIDOREDUCTASE 39 KDA SUBUNIT-RELATED"/>
    <property type="match status" value="1"/>
</dbReference>
<dbReference type="Gene3D" id="3.40.50.720">
    <property type="entry name" value="NAD(P)-binding Rossmann-like Domain"/>
    <property type="match status" value="1"/>
</dbReference>
<feature type="domain" description="NAD-dependent epimerase/dehydratase" evidence="1">
    <location>
        <begin position="34"/>
        <end position="232"/>
    </location>
</feature>
<organism evidence="2 3">
    <name type="scientific">Alteraurantiacibacter aestuarii</name>
    <dbReference type="NCBI Taxonomy" id="650004"/>
    <lineage>
        <taxon>Bacteria</taxon>
        <taxon>Pseudomonadati</taxon>
        <taxon>Pseudomonadota</taxon>
        <taxon>Alphaproteobacteria</taxon>
        <taxon>Sphingomonadales</taxon>
        <taxon>Erythrobacteraceae</taxon>
        <taxon>Alteraurantiacibacter</taxon>
    </lineage>
</organism>
<dbReference type="InterPro" id="IPR036291">
    <property type="entry name" value="NAD(P)-bd_dom_sf"/>
</dbReference>
<dbReference type="Pfam" id="PF01370">
    <property type="entry name" value="Epimerase"/>
    <property type="match status" value="1"/>
</dbReference>
<name>A0A844ZFX2_9SPHN</name>
<dbReference type="InterPro" id="IPR051207">
    <property type="entry name" value="ComplexI_NDUFA9_subunit"/>
</dbReference>
<dbReference type="GO" id="GO:0044877">
    <property type="term" value="F:protein-containing complex binding"/>
    <property type="evidence" value="ECO:0007669"/>
    <property type="project" value="TreeGrafter"/>
</dbReference>
<evidence type="ECO:0000313" key="2">
    <source>
        <dbReference type="EMBL" id="MXO87421.1"/>
    </source>
</evidence>
<evidence type="ECO:0000313" key="3">
    <source>
        <dbReference type="Proteomes" id="UP000435243"/>
    </source>
</evidence>
<protein>
    <submittedName>
        <fullName evidence="2">NAD-dependent epimerase/dehydratase family protein</fullName>
    </submittedName>
</protein>
<dbReference type="SUPFAM" id="SSF51735">
    <property type="entry name" value="NAD(P)-binding Rossmann-fold domains"/>
    <property type="match status" value="1"/>
</dbReference>
<dbReference type="PANTHER" id="PTHR12126:SF11">
    <property type="entry name" value="NADH DEHYDROGENASE [UBIQUINONE] 1 ALPHA SUBCOMPLEX SUBUNIT 9, MITOCHONDRIAL"/>
    <property type="match status" value="1"/>
</dbReference>
<dbReference type="OrthoDB" id="9801785at2"/>
<accession>A0A844ZFX2</accession>
<evidence type="ECO:0000259" key="1">
    <source>
        <dbReference type="Pfam" id="PF01370"/>
    </source>
</evidence>
<keyword evidence="3" id="KW-1185">Reference proteome</keyword>
<dbReference type="InterPro" id="IPR001509">
    <property type="entry name" value="Epimerase_deHydtase"/>
</dbReference>
<gene>
    <name evidence="2" type="ORF">GRI32_01545</name>
</gene>
<comment type="caution">
    <text evidence="2">The sequence shown here is derived from an EMBL/GenBank/DDBJ whole genome shotgun (WGS) entry which is preliminary data.</text>
</comment>
<dbReference type="Proteomes" id="UP000435243">
    <property type="component" value="Unassembled WGS sequence"/>
</dbReference>
<reference evidence="2 3" key="1">
    <citation type="submission" date="2019-12" db="EMBL/GenBank/DDBJ databases">
        <title>Genomic-based taxomic classification of the family Erythrobacteraceae.</title>
        <authorList>
            <person name="Xu L."/>
        </authorList>
    </citation>
    <scope>NUCLEOTIDE SEQUENCE [LARGE SCALE GENOMIC DNA]</scope>
    <source>
        <strain evidence="2 3">JCM 16339</strain>
    </source>
</reference>
<proteinExistence type="predicted"/>
<dbReference type="AlphaFoldDB" id="A0A844ZFX2"/>
<dbReference type="EMBL" id="WTYY01000001">
    <property type="protein sequence ID" value="MXO87421.1"/>
    <property type="molecule type" value="Genomic_DNA"/>
</dbReference>
<sequence length="340" mass="38108">MPSGGEFAGSGKCACRTGPLGCQEIPVTDKNAPILVTGAAGLVGQNLCLRLHEAGYSNIVGIDKHPHNTNILRERQPWVRVIEADLAEPGDWQREVALAHTLVLNQAQIGGLDWTDFERNNITATRNILDAIDRENPPFIVHISSSVVNSEADDFYTRSKSAQEDMVLASGLPLCVLRPTLMFGWFDRKHLGWLRRLMDKVPVFPIPSHGRYIRQPLYAGDFCRVIMGCIQQRPAGAVLDISGHEKIAYVDLIRTIKQETGARARIVHIPYWAFWLSLWAAELVSRNPPFTTRQLEALVIPEEFPVVDWPGMFDIQPTGFRDAVRETFTHPAHSKTLLEF</sequence>